<dbReference type="SUPFAM" id="SSF51735">
    <property type="entry name" value="NAD(P)-binding Rossmann-fold domains"/>
    <property type="match status" value="1"/>
</dbReference>
<evidence type="ECO:0000256" key="2">
    <source>
        <dbReference type="ARBA" id="ARBA00023002"/>
    </source>
</evidence>
<dbReference type="InterPro" id="IPR000683">
    <property type="entry name" value="Gfo/Idh/MocA-like_OxRdtase_N"/>
</dbReference>
<comment type="caution">
    <text evidence="6">The sequence shown here is derived from an EMBL/GenBank/DDBJ whole genome shotgun (WGS) entry which is preliminary data.</text>
</comment>
<feature type="domain" description="Gfo/Idh/MocA-like oxidoreductase N-terminal" evidence="4">
    <location>
        <begin position="86"/>
        <end position="209"/>
    </location>
</feature>
<evidence type="ECO:0000259" key="4">
    <source>
        <dbReference type="Pfam" id="PF01408"/>
    </source>
</evidence>
<dbReference type="PROSITE" id="PS51318">
    <property type="entry name" value="TAT"/>
    <property type="match status" value="1"/>
</dbReference>
<accession>A0A917I9J9</accession>
<dbReference type="PANTHER" id="PTHR22604">
    <property type="entry name" value="OXIDOREDUCTASES"/>
    <property type="match status" value="1"/>
</dbReference>
<organism evidence="6 7">
    <name type="scientific">Alsobacter metallidurans</name>
    <dbReference type="NCBI Taxonomy" id="340221"/>
    <lineage>
        <taxon>Bacteria</taxon>
        <taxon>Pseudomonadati</taxon>
        <taxon>Pseudomonadota</taxon>
        <taxon>Alphaproteobacteria</taxon>
        <taxon>Hyphomicrobiales</taxon>
        <taxon>Alsobacteraceae</taxon>
        <taxon>Alsobacter</taxon>
    </lineage>
</organism>
<feature type="domain" description="GFO/IDH/MocA-like oxidoreductase" evidence="5">
    <location>
        <begin position="217"/>
        <end position="338"/>
    </location>
</feature>
<dbReference type="PANTHER" id="PTHR22604:SF105">
    <property type="entry name" value="TRANS-1,2-DIHYDROBENZENE-1,2-DIOL DEHYDROGENASE"/>
    <property type="match status" value="1"/>
</dbReference>
<dbReference type="InterPro" id="IPR008354">
    <property type="entry name" value="Glc-Fru_OxRdtase_bac"/>
</dbReference>
<dbReference type="PRINTS" id="PR01775">
    <property type="entry name" value="GLFROXRDTASE"/>
</dbReference>
<evidence type="ECO:0000313" key="6">
    <source>
        <dbReference type="EMBL" id="GGH23531.1"/>
    </source>
</evidence>
<keyword evidence="3" id="KW-0812">Transmembrane</keyword>
<reference evidence="6" key="1">
    <citation type="journal article" date="2014" name="Int. J. Syst. Evol. Microbiol.">
        <title>Complete genome sequence of Corynebacterium casei LMG S-19264T (=DSM 44701T), isolated from a smear-ripened cheese.</title>
        <authorList>
            <consortium name="US DOE Joint Genome Institute (JGI-PGF)"/>
            <person name="Walter F."/>
            <person name="Albersmeier A."/>
            <person name="Kalinowski J."/>
            <person name="Ruckert C."/>
        </authorList>
    </citation>
    <scope>NUCLEOTIDE SEQUENCE</scope>
    <source>
        <strain evidence="6">CGMCC 1.12214</strain>
    </source>
</reference>
<protein>
    <submittedName>
        <fullName evidence="6">Glucose-fructose oxidoreductase</fullName>
    </submittedName>
</protein>
<dbReference type="InterPro" id="IPR036291">
    <property type="entry name" value="NAD(P)-bd_dom_sf"/>
</dbReference>
<keyword evidence="2" id="KW-0560">Oxidoreductase</keyword>
<dbReference type="GO" id="GO:0000166">
    <property type="term" value="F:nucleotide binding"/>
    <property type="evidence" value="ECO:0007669"/>
    <property type="project" value="InterPro"/>
</dbReference>
<dbReference type="InterPro" id="IPR006311">
    <property type="entry name" value="TAT_signal"/>
</dbReference>
<evidence type="ECO:0000256" key="3">
    <source>
        <dbReference type="SAM" id="Phobius"/>
    </source>
</evidence>
<feature type="transmembrane region" description="Helical" evidence="3">
    <location>
        <begin position="17"/>
        <end position="40"/>
    </location>
</feature>
<proteinExistence type="inferred from homology"/>
<dbReference type="SUPFAM" id="SSF55347">
    <property type="entry name" value="Glyceraldehyde-3-phosphate dehydrogenase-like, C-terminal domain"/>
    <property type="match status" value="1"/>
</dbReference>
<dbReference type="Proteomes" id="UP000603912">
    <property type="component" value="Unassembled WGS sequence"/>
</dbReference>
<dbReference type="InterPro" id="IPR055170">
    <property type="entry name" value="GFO_IDH_MocA-like_dom"/>
</dbReference>
<reference evidence="6" key="2">
    <citation type="submission" date="2020-09" db="EMBL/GenBank/DDBJ databases">
        <authorList>
            <person name="Sun Q."/>
            <person name="Zhou Y."/>
        </authorList>
    </citation>
    <scope>NUCLEOTIDE SEQUENCE</scope>
    <source>
        <strain evidence="6">CGMCC 1.12214</strain>
    </source>
</reference>
<evidence type="ECO:0000259" key="5">
    <source>
        <dbReference type="Pfam" id="PF22725"/>
    </source>
</evidence>
<dbReference type="RefSeq" id="WP_188518478.1">
    <property type="nucleotide sequence ID" value="NZ_BMES01000002.1"/>
</dbReference>
<dbReference type="Gene3D" id="3.40.50.720">
    <property type="entry name" value="NAD(P)-binding Rossmann-like Domain"/>
    <property type="match status" value="1"/>
</dbReference>
<dbReference type="Pfam" id="PF22725">
    <property type="entry name" value="GFO_IDH_MocA_C3"/>
    <property type="match status" value="1"/>
</dbReference>
<keyword evidence="7" id="KW-1185">Reference proteome</keyword>
<dbReference type="InterPro" id="IPR050984">
    <property type="entry name" value="Gfo/Idh/MocA_domain"/>
</dbReference>
<name>A0A917I9J9_9HYPH</name>
<dbReference type="Gene3D" id="3.30.360.10">
    <property type="entry name" value="Dihydrodipicolinate Reductase, domain 2"/>
    <property type="match status" value="1"/>
</dbReference>
<dbReference type="Pfam" id="PF01408">
    <property type="entry name" value="GFO_IDH_MocA"/>
    <property type="match status" value="1"/>
</dbReference>
<gene>
    <name evidence="6" type="ORF">GCM10007036_29360</name>
</gene>
<evidence type="ECO:0000313" key="7">
    <source>
        <dbReference type="Proteomes" id="UP000603912"/>
    </source>
</evidence>
<sequence>MSDTLDRPSEHRWSRRGLLLAGGVGVGGVGLAGLAAPVLAQAPAPREPLDVGGVSGGKVQFQPIAAGTEPAQKPKPAPLPPAERVGFAIAGIGRLALEEVIPAFGETRMAKIAALVSGSPEKAGQVGQSLGLAPSSLYDYASFDRIADDPAVQVVYVITPNALHKDLVLRAARAGKHVLCEKPMAVSSAEAREMTEACAKAGVKLMVAYRSQFQKHHRALQDMMRSGALGAIRGIEAVNVQNQGDPRQWRLRKALAGGGSLPDIGLYCLNEARFLLGEEPVAVSARIHSPPGDPRFAEVEDSVAFTLQFPSGVIANCFTSYSAFKGQHLLVNGAEGWMRMDKAFAYRGQQLHHGVLQDGQEVQRTLTVAAGNQFADEIDHMAQCVRENRKPRTPGEEGVQDHVLMEAIYEAAASGRTVTLPASQGLDVTRGPALPKEG</sequence>
<dbReference type="AlphaFoldDB" id="A0A917I9J9"/>
<dbReference type="EMBL" id="BMES01000002">
    <property type="protein sequence ID" value="GGH23531.1"/>
    <property type="molecule type" value="Genomic_DNA"/>
</dbReference>
<keyword evidence="3" id="KW-1133">Transmembrane helix</keyword>
<keyword evidence="3" id="KW-0472">Membrane</keyword>
<dbReference type="GO" id="GO:0016491">
    <property type="term" value="F:oxidoreductase activity"/>
    <property type="evidence" value="ECO:0007669"/>
    <property type="project" value="UniProtKB-KW"/>
</dbReference>
<comment type="similarity">
    <text evidence="1">Belongs to the Gfo/Idh/MocA family.</text>
</comment>
<evidence type="ECO:0000256" key="1">
    <source>
        <dbReference type="ARBA" id="ARBA00010928"/>
    </source>
</evidence>